<evidence type="ECO:0000313" key="14">
    <source>
        <dbReference type="Proteomes" id="UP000234473"/>
    </source>
</evidence>
<keyword evidence="5" id="KW-0285">Flavoprotein</keyword>
<feature type="signal peptide" evidence="12">
    <location>
        <begin position="1"/>
        <end position="23"/>
    </location>
</feature>
<dbReference type="PROSITE" id="PS51257">
    <property type="entry name" value="PROKAR_LIPOPROTEIN"/>
    <property type="match status" value="1"/>
</dbReference>
<keyword evidence="8" id="KW-0274">FAD</keyword>
<comment type="caution">
    <text evidence="13">The sequence shown here is derived from an EMBL/GenBank/DDBJ whole genome shotgun (WGS) entry which is preliminary data.</text>
</comment>
<dbReference type="InterPro" id="IPR024932">
    <property type="entry name" value="ApbE"/>
</dbReference>
<evidence type="ECO:0000256" key="6">
    <source>
        <dbReference type="ARBA" id="ARBA00022679"/>
    </source>
</evidence>
<name>A0A2N5A8H7_KLEVA</name>
<evidence type="ECO:0000256" key="3">
    <source>
        <dbReference type="ARBA" id="ARBA00011955"/>
    </source>
</evidence>
<dbReference type="Proteomes" id="UP000234473">
    <property type="component" value="Unassembled WGS sequence"/>
</dbReference>
<dbReference type="PANTHER" id="PTHR30040">
    <property type="entry name" value="THIAMINE BIOSYNTHESIS LIPOPROTEIN APBE"/>
    <property type="match status" value="1"/>
</dbReference>
<dbReference type="EC" id="2.7.1.180" evidence="3"/>
<dbReference type="SUPFAM" id="SSF143631">
    <property type="entry name" value="ApbE-like"/>
    <property type="match status" value="1"/>
</dbReference>
<dbReference type="Gene3D" id="3.10.520.10">
    <property type="entry name" value="ApbE-like domains"/>
    <property type="match status" value="1"/>
</dbReference>
<comment type="catalytic activity">
    <reaction evidence="11">
        <text>L-threonyl-[protein] + FAD = FMN-L-threonyl-[protein] + AMP + H(+)</text>
        <dbReference type="Rhea" id="RHEA:36847"/>
        <dbReference type="Rhea" id="RHEA-COMP:11060"/>
        <dbReference type="Rhea" id="RHEA-COMP:11061"/>
        <dbReference type="ChEBI" id="CHEBI:15378"/>
        <dbReference type="ChEBI" id="CHEBI:30013"/>
        <dbReference type="ChEBI" id="CHEBI:57692"/>
        <dbReference type="ChEBI" id="CHEBI:74257"/>
        <dbReference type="ChEBI" id="CHEBI:456215"/>
        <dbReference type="EC" id="2.7.1.180"/>
    </reaction>
</comment>
<accession>A0A2N5A8H7</accession>
<evidence type="ECO:0000313" key="13">
    <source>
        <dbReference type="EMBL" id="PLP39936.1"/>
    </source>
</evidence>
<dbReference type="AlphaFoldDB" id="A0A2N5A8H7"/>
<protein>
    <recommendedName>
        <fullName evidence="4">FAD:protein FMN transferase</fullName>
        <ecNumber evidence="3">2.7.1.180</ecNumber>
    </recommendedName>
    <alternativeName>
        <fullName evidence="10">Flavin transferase</fullName>
    </alternativeName>
</protein>
<comment type="similarity">
    <text evidence="2">Belongs to the ApbE family.</text>
</comment>
<reference evidence="13 14" key="1">
    <citation type="submission" date="2017-11" db="EMBL/GenBank/DDBJ databases">
        <authorList>
            <person name="Han C.G."/>
        </authorList>
    </citation>
    <scope>NUCLEOTIDE SEQUENCE [LARGE SCALE GENOMIC DNA]</scope>
    <source>
        <strain evidence="13 14">A5</strain>
    </source>
</reference>
<evidence type="ECO:0000256" key="5">
    <source>
        <dbReference type="ARBA" id="ARBA00022630"/>
    </source>
</evidence>
<evidence type="ECO:0000256" key="9">
    <source>
        <dbReference type="ARBA" id="ARBA00022842"/>
    </source>
</evidence>
<gene>
    <name evidence="13" type="ORF">CWM98_28620</name>
</gene>
<feature type="non-terminal residue" evidence="13">
    <location>
        <position position="104"/>
    </location>
</feature>
<dbReference type="GO" id="GO:0046872">
    <property type="term" value="F:metal ion binding"/>
    <property type="evidence" value="ECO:0007669"/>
    <property type="project" value="UniProtKB-KW"/>
</dbReference>
<organism evidence="13 14">
    <name type="scientific">Klebsiella variicola</name>
    <dbReference type="NCBI Taxonomy" id="244366"/>
    <lineage>
        <taxon>Bacteria</taxon>
        <taxon>Pseudomonadati</taxon>
        <taxon>Pseudomonadota</taxon>
        <taxon>Gammaproteobacteria</taxon>
        <taxon>Enterobacterales</taxon>
        <taxon>Enterobacteriaceae</taxon>
        <taxon>Klebsiella/Raoultella group</taxon>
        <taxon>Klebsiella</taxon>
        <taxon>Klebsiella pneumoniae complex</taxon>
    </lineage>
</organism>
<comment type="cofactor">
    <cofactor evidence="1">
        <name>Mg(2+)</name>
        <dbReference type="ChEBI" id="CHEBI:18420"/>
    </cofactor>
</comment>
<dbReference type="GO" id="GO:0016740">
    <property type="term" value="F:transferase activity"/>
    <property type="evidence" value="ECO:0007669"/>
    <property type="project" value="UniProtKB-KW"/>
</dbReference>
<evidence type="ECO:0000256" key="1">
    <source>
        <dbReference type="ARBA" id="ARBA00001946"/>
    </source>
</evidence>
<evidence type="ECO:0000256" key="4">
    <source>
        <dbReference type="ARBA" id="ARBA00016337"/>
    </source>
</evidence>
<keyword evidence="9" id="KW-0460">Magnesium</keyword>
<evidence type="ECO:0000256" key="2">
    <source>
        <dbReference type="ARBA" id="ARBA00008282"/>
    </source>
</evidence>
<proteinExistence type="inferred from homology"/>
<evidence type="ECO:0000256" key="7">
    <source>
        <dbReference type="ARBA" id="ARBA00022723"/>
    </source>
</evidence>
<evidence type="ECO:0000256" key="8">
    <source>
        <dbReference type="ARBA" id="ARBA00022827"/>
    </source>
</evidence>
<evidence type="ECO:0000256" key="12">
    <source>
        <dbReference type="SAM" id="SignalP"/>
    </source>
</evidence>
<sequence length="104" mass="11150">MDMTFFRAALLGACVLLSGCDSATTPATPASTATVLDGKTMGTFWRVSVIGVDEAKAEALRAKVQAQLDADDRLLSTWKNDSALMRFNHAADTRPWPVSEAMAD</sequence>
<evidence type="ECO:0000256" key="11">
    <source>
        <dbReference type="ARBA" id="ARBA00048540"/>
    </source>
</evidence>
<keyword evidence="12" id="KW-0732">Signal</keyword>
<keyword evidence="7" id="KW-0479">Metal-binding</keyword>
<reference evidence="13 14" key="2">
    <citation type="submission" date="2018-01" db="EMBL/GenBank/DDBJ databases">
        <title>Genomic study of Klebsiella pneumoniae.</title>
        <authorList>
            <person name="Yang Y."/>
            <person name="Bicalho R."/>
        </authorList>
    </citation>
    <scope>NUCLEOTIDE SEQUENCE [LARGE SCALE GENOMIC DNA]</scope>
    <source>
        <strain evidence="13 14">A5</strain>
    </source>
</reference>
<dbReference type="Pfam" id="PF02424">
    <property type="entry name" value="ApbE"/>
    <property type="match status" value="1"/>
</dbReference>
<feature type="chain" id="PRO_5014807745" description="FAD:protein FMN transferase" evidence="12">
    <location>
        <begin position="24"/>
        <end position="104"/>
    </location>
</feature>
<dbReference type="InterPro" id="IPR003374">
    <property type="entry name" value="ApbE-like_sf"/>
</dbReference>
<keyword evidence="6 13" id="KW-0808">Transferase</keyword>
<dbReference type="PANTHER" id="PTHR30040:SF2">
    <property type="entry name" value="FAD:PROTEIN FMN TRANSFERASE"/>
    <property type="match status" value="1"/>
</dbReference>
<evidence type="ECO:0000256" key="10">
    <source>
        <dbReference type="ARBA" id="ARBA00031306"/>
    </source>
</evidence>
<dbReference type="EMBL" id="PICB01002029">
    <property type="protein sequence ID" value="PLP39936.1"/>
    <property type="molecule type" value="Genomic_DNA"/>
</dbReference>